<dbReference type="Gene3D" id="3.30.428.10">
    <property type="entry name" value="HIT-like"/>
    <property type="match status" value="1"/>
</dbReference>
<feature type="domain" description="HIT" evidence="4">
    <location>
        <begin position="8"/>
        <end position="115"/>
    </location>
</feature>
<evidence type="ECO:0000256" key="1">
    <source>
        <dbReference type="PIRSR" id="PIRSR601310-1"/>
    </source>
</evidence>
<evidence type="ECO:0000259" key="4">
    <source>
        <dbReference type="PROSITE" id="PS51084"/>
    </source>
</evidence>
<dbReference type="GO" id="GO:0009150">
    <property type="term" value="P:purine ribonucleotide metabolic process"/>
    <property type="evidence" value="ECO:0007669"/>
    <property type="project" value="TreeGrafter"/>
</dbReference>
<accession>A0AAE4AP83</accession>
<dbReference type="RefSeq" id="WP_307261657.1">
    <property type="nucleotide sequence ID" value="NZ_JAUSVL010000001.1"/>
</dbReference>
<organism evidence="5 6">
    <name type="scientific">Oligosphaera ethanolica</name>
    <dbReference type="NCBI Taxonomy" id="760260"/>
    <lineage>
        <taxon>Bacteria</taxon>
        <taxon>Pseudomonadati</taxon>
        <taxon>Lentisphaerota</taxon>
        <taxon>Oligosphaeria</taxon>
        <taxon>Oligosphaerales</taxon>
        <taxon>Oligosphaeraceae</taxon>
        <taxon>Oligosphaera</taxon>
    </lineage>
</organism>
<dbReference type="Proteomes" id="UP001238163">
    <property type="component" value="Unassembled WGS sequence"/>
</dbReference>
<dbReference type="GO" id="GO:0047627">
    <property type="term" value="F:adenylylsulfatase activity"/>
    <property type="evidence" value="ECO:0007669"/>
    <property type="project" value="TreeGrafter"/>
</dbReference>
<sequence length="142" mass="15185">MSLVDDCVFCKIIKGEIPSAKVYEDDLVLVFLDIAPFNFGHSVVVPKDHHHSVTTLPAEYLAHMMSVAARVAPAIMRATGAEGFNLFLNNGAVAGQVVPHAHLHILPRFVNDGVIIQAAAKKYDGPAAMQALATEISAKVKA</sequence>
<dbReference type="SUPFAM" id="SSF54197">
    <property type="entry name" value="HIT-like"/>
    <property type="match status" value="1"/>
</dbReference>
<dbReference type="AlphaFoldDB" id="A0AAE4AP83"/>
<dbReference type="Pfam" id="PF01230">
    <property type="entry name" value="HIT"/>
    <property type="match status" value="1"/>
</dbReference>
<comment type="caution">
    <text evidence="5">The sequence shown here is derived from an EMBL/GenBank/DDBJ whole genome shotgun (WGS) entry which is preliminary data.</text>
</comment>
<evidence type="ECO:0000313" key="5">
    <source>
        <dbReference type="EMBL" id="MDQ0290245.1"/>
    </source>
</evidence>
<name>A0AAE4AP83_9BACT</name>
<feature type="active site" description="Tele-AMP-histidine intermediate" evidence="1">
    <location>
        <position position="102"/>
    </location>
</feature>
<evidence type="ECO:0000313" key="6">
    <source>
        <dbReference type="Proteomes" id="UP001238163"/>
    </source>
</evidence>
<dbReference type="PANTHER" id="PTHR47670">
    <property type="entry name" value="ADENYLYLSULFATASE HINT3"/>
    <property type="match status" value="1"/>
</dbReference>
<dbReference type="InterPro" id="IPR011146">
    <property type="entry name" value="HIT-like"/>
</dbReference>
<dbReference type="PANTHER" id="PTHR47670:SF1">
    <property type="entry name" value="ADENYLYLSULFATASE HINT3"/>
    <property type="match status" value="1"/>
</dbReference>
<evidence type="ECO:0000256" key="2">
    <source>
        <dbReference type="PIRSR" id="PIRSR601310-3"/>
    </source>
</evidence>
<dbReference type="PROSITE" id="PS51084">
    <property type="entry name" value="HIT_2"/>
    <property type="match status" value="1"/>
</dbReference>
<proteinExistence type="predicted"/>
<protein>
    <submittedName>
        <fullName evidence="5">Histidine triad (HIT) family protein</fullName>
    </submittedName>
</protein>
<dbReference type="GO" id="GO:0006790">
    <property type="term" value="P:sulfur compound metabolic process"/>
    <property type="evidence" value="ECO:0007669"/>
    <property type="project" value="TreeGrafter"/>
</dbReference>
<keyword evidence="6" id="KW-1185">Reference proteome</keyword>
<dbReference type="InterPro" id="IPR039384">
    <property type="entry name" value="HINT"/>
</dbReference>
<evidence type="ECO:0000256" key="3">
    <source>
        <dbReference type="PROSITE-ProRule" id="PRU00464"/>
    </source>
</evidence>
<feature type="short sequence motif" description="Histidine triad motif" evidence="2 3">
    <location>
        <begin position="100"/>
        <end position="104"/>
    </location>
</feature>
<gene>
    <name evidence="5" type="ORF">J3R75_002352</name>
</gene>
<reference evidence="5" key="1">
    <citation type="submission" date="2023-07" db="EMBL/GenBank/DDBJ databases">
        <title>Genomic Encyclopedia of Type Strains, Phase IV (KMG-IV): sequencing the most valuable type-strain genomes for metagenomic binning, comparative biology and taxonomic classification.</title>
        <authorList>
            <person name="Goeker M."/>
        </authorList>
    </citation>
    <scope>NUCLEOTIDE SEQUENCE</scope>
    <source>
        <strain evidence="5">DSM 24202</strain>
    </source>
</reference>
<dbReference type="CDD" id="cd01277">
    <property type="entry name" value="HINT_subgroup"/>
    <property type="match status" value="1"/>
</dbReference>
<dbReference type="PRINTS" id="PR00332">
    <property type="entry name" value="HISTRIAD"/>
</dbReference>
<dbReference type="InterPro" id="IPR001310">
    <property type="entry name" value="Histidine_triad_HIT"/>
</dbReference>
<dbReference type="EMBL" id="JAUSVL010000001">
    <property type="protein sequence ID" value="MDQ0290245.1"/>
    <property type="molecule type" value="Genomic_DNA"/>
</dbReference>
<dbReference type="InterPro" id="IPR036265">
    <property type="entry name" value="HIT-like_sf"/>
</dbReference>